<name>A0A9Q4DKG3_BACSC</name>
<dbReference type="GO" id="GO:1901678">
    <property type="term" value="P:iron coordination entity transport"/>
    <property type="evidence" value="ECO:0007669"/>
    <property type="project" value="UniProtKB-ARBA"/>
</dbReference>
<dbReference type="RefSeq" id="WP_003225007.1">
    <property type="nucleotide sequence ID" value="NZ_CBCRWV010000006.1"/>
</dbReference>
<evidence type="ECO:0000313" key="9">
    <source>
        <dbReference type="EMBL" id="MCY8119020.1"/>
    </source>
</evidence>
<dbReference type="PANTHER" id="PTHR30532">
    <property type="entry name" value="IRON III DICITRATE-BINDING PERIPLASMIC PROTEIN"/>
    <property type="match status" value="1"/>
</dbReference>
<evidence type="ECO:0000256" key="5">
    <source>
        <dbReference type="ARBA" id="ARBA00023139"/>
    </source>
</evidence>
<keyword evidence="6" id="KW-0449">Lipoprotein</keyword>
<sequence>MKKFALLFIALVTAVVISACGNQSTSSSKGSDSKNEQITVKHQLDKNGTKVPKNPKKVVVFDFGSLDTLDKLGLDGKVAGLPKQALPKYLSKFKDDKYADVGSLKEPDFEKVADLDPDLIIISGRQSESYKEFSEIAPTIYLGVDTAKYMESFKSDAETIGKIFDKEDEVKDELATIDHSIADLKKKAEKLNKNGLVIMANDGKISAFGSKSRYGLIHDVFGVTPADKNIKASTHGQSVSYEYISKTNPDYLFVIDRGTAIGETSSTKQVVENDYVKNVNAVKNDHVVYLDSATWYLSGGGLESMTQMIKEVKDGLEK</sequence>
<protein>
    <submittedName>
        <fullName evidence="9">Petrobactin ABC transporter substrate-binding protein YclQ</fullName>
    </submittedName>
</protein>
<dbReference type="SUPFAM" id="SSF53807">
    <property type="entry name" value="Helical backbone' metal receptor"/>
    <property type="match status" value="1"/>
</dbReference>
<evidence type="ECO:0000256" key="1">
    <source>
        <dbReference type="ARBA" id="ARBA00004193"/>
    </source>
</evidence>
<dbReference type="FunFam" id="3.40.50.1980:FF:000030">
    <property type="entry name" value="ABC transporter substrate-binding protein"/>
    <property type="match status" value="1"/>
</dbReference>
<evidence type="ECO:0000256" key="2">
    <source>
        <dbReference type="ARBA" id="ARBA00008814"/>
    </source>
</evidence>
<evidence type="ECO:0000256" key="3">
    <source>
        <dbReference type="ARBA" id="ARBA00022448"/>
    </source>
</evidence>
<comment type="caution">
    <text evidence="9">The sequence shown here is derived from an EMBL/GenBank/DDBJ whole genome shotgun (WGS) entry which is preliminary data.</text>
</comment>
<dbReference type="InterPro" id="IPR033870">
    <property type="entry name" value="FatB"/>
</dbReference>
<dbReference type="AlphaFoldDB" id="A0A9Q4DKG3"/>
<keyword evidence="3" id="KW-0813">Transport</keyword>
<evidence type="ECO:0000256" key="7">
    <source>
        <dbReference type="SAM" id="SignalP"/>
    </source>
</evidence>
<dbReference type="PROSITE" id="PS50983">
    <property type="entry name" value="FE_B12_PBP"/>
    <property type="match status" value="1"/>
</dbReference>
<comment type="similarity">
    <text evidence="2">Belongs to the bacterial solute-binding protein 8 family.</text>
</comment>
<gene>
    <name evidence="9" type="primary">yclQ</name>
    <name evidence="9" type="synonym">pbtQ</name>
    <name evidence="9" type="ORF">MOC45_00090</name>
</gene>
<dbReference type="GO" id="GO:0030288">
    <property type="term" value="C:outer membrane-bounded periplasmic space"/>
    <property type="evidence" value="ECO:0007669"/>
    <property type="project" value="TreeGrafter"/>
</dbReference>
<dbReference type="InterPro" id="IPR002491">
    <property type="entry name" value="ABC_transptr_periplasmic_BD"/>
</dbReference>
<evidence type="ECO:0000259" key="8">
    <source>
        <dbReference type="PROSITE" id="PS50983"/>
    </source>
</evidence>
<feature type="domain" description="Fe/B12 periplasmic-binding" evidence="8">
    <location>
        <begin position="57"/>
        <end position="318"/>
    </location>
</feature>
<accession>A0A9Q4DKG3</accession>
<dbReference type="Proteomes" id="UP001070352">
    <property type="component" value="Unassembled WGS sequence"/>
</dbReference>
<dbReference type="EMBL" id="JALANJ010000001">
    <property type="protein sequence ID" value="MCY8119020.1"/>
    <property type="molecule type" value="Genomic_DNA"/>
</dbReference>
<keyword evidence="5" id="KW-0564">Palmitate</keyword>
<evidence type="ECO:0000256" key="4">
    <source>
        <dbReference type="ARBA" id="ARBA00022729"/>
    </source>
</evidence>
<evidence type="ECO:0000256" key="6">
    <source>
        <dbReference type="ARBA" id="ARBA00023288"/>
    </source>
</evidence>
<evidence type="ECO:0000313" key="10">
    <source>
        <dbReference type="Proteomes" id="UP001070352"/>
    </source>
</evidence>
<dbReference type="Pfam" id="PF01497">
    <property type="entry name" value="Peripla_BP_2"/>
    <property type="match status" value="1"/>
</dbReference>
<feature type="chain" id="PRO_5040364814" evidence="7">
    <location>
        <begin position="20"/>
        <end position="318"/>
    </location>
</feature>
<dbReference type="FunFam" id="3.40.50.1980:FF:000012">
    <property type="entry name" value="Iron ABC transporter substrate-binding protein"/>
    <property type="match status" value="1"/>
</dbReference>
<reference evidence="9" key="1">
    <citation type="submission" date="2022-02" db="EMBL/GenBank/DDBJ databases">
        <title>Crop Bioprotection Bacillus Genome Sequencing.</title>
        <authorList>
            <person name="Dunlap C."/>
        </authorList>
    </citation>
    <scope>NUCLEOTIDE SEQUENCE</scope>
    <source>
        <strain evidence="9">M18B4</strain>
    </source>
</reference>
<organism evidence="9 10">
    <name type="scientific">Bacillus spizizenii</name>
    <name type="common">Bacillus subtilis subsp. spizizenii</name>
    <dbReference type="NCBI Taxonomy" id="96241"/>
    <lineage>
        <taxon>Bacteria</taxon>
        <taxon>Bacillati</taxon>
        <taxon>Bacillota</taxon>
        <taxon>Bacilli</taxon>
        <taxon>Bacillales</taxon>
        <taxon>Bacillaceae</taxon>
        <taxon>Bacillus</taxon>
    </lineage>
</organism>
<comment type="subcellular location">
    <subcellularLocation>
        <location evidence="1">Cell membrane</location>
        <topology evidence="1">Lipid-anchor</topology>
    </subcellularLocation>
</comment>
<keyword evidence="4 7" id="KW-0732">Signal</keyword>
<feature type="signal peptide" evidence="7">
    <location>
        <begin position="1"/>
        <end position="19"/>
    </location>
</feature>
<dbReference type="Gene3D" id="3.40.50.1980">
    <property type="entry name" value="Nitrogenase molybdenum iron protein domain"/>
    <property type="match status" value="2"/>
</dbReference>
<dbReference type="CDD" id="cd01140">
    <property type="entry name" value="FatB"/>
    <property type="match status" value="1"/>
</dbReference>
<dbReference type="InterPro" id="IPR051313">
    <property type="entry name" value="Bact_iron-sidero_bind"/>
</dbReference>
<proteinExistence type="inferred from homology"/>
<dbReference type="GO" id="GO:0005886">
    <property type="term" value="C:plasma membrane"/>
    <property type="evidence" value="ECO:0007669"/>
    <property type="project" value="UniProtKB-SubCell"/>
</dbReference>
<dbReference type="PROSITE" id="PS51257">
    <property type="entry name" value="PROKAR_LIPOPROTEIN"/>
    <property type="match status" value="1"/>
</dbReference>
<dbReference type="PANTHER" id="PTHR30532:SF28">
    <property type="entry name" value="PETROBACTIN-BINDING PROTEIN YCLQ"/>
    <property type="match status" value="1"/>
</dbReference>